<name>A0A2H0YSD7_9BACT</name>
<accession>A0A2H0YSD7</accession>
<evidence type="ECO:0000313" key="2">
    <source>
        <dbReference type="Proteomes" id="UP000228711"/>
    </source>
</evidence>
<dbReference type="Proteomes" id="UP000228711">
    <property type="component" value="Unassembled WGS sequence"/>
</dbReference>
<reference evidence="2" key="1">
    <citation type="submission" date="2017-09" db="EMBL/GenBank/DDBJ databases">
        <title>Depth-based differentiation of microbial function through sediment-hosted aquifers and enrichment of novel symbionts in the deep terrestrial subsurface.</title>
        <authorList>
            <person name="Probst A.J."/>
            <person name="Ladd B."/>
            <person name="Jarett J.K."/>
            <person name="Geller-Mcgrath D.E."/>
            <person name="Sieber C.M.K."/>
            <person name="Emerson J.B."/>
            <person name="Anantharaman K."/>
            <person name="Thomas B.C."/>
            <person name="Malmstrom R."/>
            <person name="Stieglmeier M."/>
            <person name="Klingl A."/>
            <person name="Woyke T."/>
            <person name="Ryan C.M."/>
            <person name="Banfield J.F."/>
        </authorList>
    </citation>
    <scope>NUCLEOTIDE SEQUENCE [LARGE SCALE GENOMIC DNA]</scope>
</reference>
<sequence>MRYLAQVRKRRVDGEHVFLPLHGVEYNVQLAQFELLHECALFELSESLMDDDEALLAFIEWISGKQFPLTDEALEIFRNFLVTYYPTDDVLTSNLGSRIAMANELKR</sequence>
<organism evidence="1 2">
    <name type="scientific">Candidatus Kerfeldbacteria bacterium CG08_land_8_20_14_0_20_42_7</name>
    <dbReference type="NCBI Taxonomy" id="2014245"/>
    <lineage>
        <taxon>Bacteria</taxon>
        <taxon>Candidatus Kerfeldiibacteriota</taxon>
    </lineage>
</organism>
<gene>
    <name evidence="1" type="ORF">COT25_03235</name>
</gene>
<evidence type="ECO:0000313" key="1">
    <source>
        <dbReference type="EMBL" id="PIS41414.1"/>
    </source>
</evidence>
<comment type="caution">
    <text evidence="1">The sequence shown here is derived from an EMBL/GenBank/DDBJ whole genome shotgun (WGS) entry which is preliminary data.</text>
</comment>
<feature type="non-terminal residue" evidence="1">
    <location>
        <position position="107"/>
    </location>
</feature>
<proteinExistence type="predicted"/>
<dbReference type="EMBL" id="PEXV01000110">
    <property type="protein sequence ID" value="PIS41414.1"/>
    <property type="molecule type" value="Genomic_DNA"/>
</dbReference>
<protein>
    <submittedName>
        <fullName evidence="1">Uncharacterized protein</fullName>
    </submittedName>
</protein>
<dbReference type="AlphaFoldDB" id="A0A2H0YSD7"/>